<evidence type="ECO:0000313" key="2">
    <source>
        <dbReference type="EMBL" id="KZT75653.1"/>
    </source>
</evidence>
<feature type="region of interest" description="Disordered" evidence="1">
    <location>
        <begin position="1"/>
        <end position="25"/>
    </location>
</feature>
<accession>A0A2Z6ZXU4</accession>
<organism evidence="2 3">
    <name type="scientific">Dorcoceras hygrometricum</name>
    <dbReference type="NCBI Taxonomy" id="472368"/>
    <lineage>
        <taxon>Eukaryota</taxon>
        <taxon>Viridiplantae</taxon>
        <taxon>Streptophyta</taxon>
        <taxon>Embryophyta</taxon>
        <taxon>Tracheophyta</taxon>
        <taxon>Spermatophyta</taxon>
        <taxon>Magnoliopsida</taxon>
        <taxon>eudicotyledons</taxon>
        <taxon>Gunneridae</taxon>
        <taxon>Pentapetalae</taxon>
        <taxon>asterids</taxon>
        <taxon>lamiids</taxon>
        <taxon>Lamiales</taxon>
        <taxon>Gesneriaceae</taxon>
        <taxon>Didymocarpoideae</taxon>
        <taxon>Trichosporeae</taxon>
        <taxon>Loxocarpinae</taxon>
        <taxon>Dorcoceras</taxon>
    </lineage>
</organism>
<keyword evidence="3" id="KW-1185">Reference proteome</keyword>
<name>A0A2Z6ZXU4_9LAMI</name>
<gene>
    <name evidence="2" type="ORF">F511_47322</name>
</gene>
<evidence type="ECO:0000256" key="1">
    <source>
        <dbReference type="SAM" id="MobiDB-lite"/>
    </source>
</evidence>
<evidence type="ECO:0000313" key="3">
    <source>
        <dbReference type="Proteomes" id="UP000250235"/>
    </source>
</evidence>
<dbReference type="Proteomes" id="UP000250235">
    <property type="component" value="Unassembled WGS sequence"/>
</dbReference>
<reference evidence="2 3" key="1">
    <citation type="journal article" date="2015" name="Proc. Natl. Acad. Sci. U.S.A.">
        <title>The resurrection genome of Boea hygrometrica: A blueprint for survival of dehydration.</title>
        <authorList>
            <person name="Xiao L."/>
            <person name="Yang G."/>
            <person name="Zhang L."/>
            <person name="Yang X."/>
            <person name="Zhao S."/>
            <person name="Ji Z."/>
            <person name="Zhou Q."/>
            <person name="Hu M."/>
            <person name="Wang Y."/>
            <person name="Chen M."/>
            <person name="Xu Y."/>
            <person name="Jin H."/>
            <person name="Xiao X."/>
            <person name="Hu G."/>
            <person name="Bao F."/>
            <person name="Hu Y."/>
            <person name="Wan P."/>
            <person name="Li L."/>
            <person name="Deng X."/>
            <person name="Kuang T."/>
            <person name="Xiang C."/>
            <person name="Zhu J.K."/>
            <person name="Oliver M.J."/>
            <person name="He Y."/>
        </authorList>
    </citation>
    <scope>NUCLEOTIDE SEQUENCE [LARGE SCALE GENOMIC DNA]</scope>
    <source>
        <strain evidence="3">cv. XS01</strain>
    </source>
</reference>
<protein>
    <submittedName>
        <fullName evidence="2">Uncharacterized protein</fullName>
    </submittedName>
</protein>
<dbReference type="EMBL" id="KV209817">
    <property type="protein sequence ID" value="KZT75653.1"/>
    <property type="molecule type" value="Genomic_DNA"/>
</dbReference>
<sequence length="104" mass="10974">MLREMPDAGCAMEAGRASDPRDGDADVSPLRAWWPVALIAATQSVAMWCDDGWMKRGEVLRNGGARRARCCALVGRLSRDGARAAAAFFVVATPPSPAAAPVMS</sequence>
<proteinExistence type="predicted"/>
<dbReference type="AlphaFoldDB" id="A0A2Z6ZXU4"/>